<dbReference type="Gene3D" id="3.40.30.10">
    <property type="entry name" value="Glutaredoxin"/>
    <property type="match status" value="1"/>
</dbReference>
<dbReference type="EMBL" id="GIFK01002142">
    <property type="protein sequence ID" value="NBJ59845.1"/>
    <property type="molecule type" value="Transcribed_RNA"/>
</dbReference>
<dbReference type="AlphaFoldDB" id="A0A6B2E967"/>
<feature type="chain" id="PRO_5025527759" evidence="2">
    <location>
        <begin position="19"/>
        <end position="300"/>
    </location>
</feature>
<accession>A0A6B2E967</accession>
<feature type="domain" description="Thioredoxin" evidence="3">
    <location>
        <begin position="90"/>
        <end position="227"/>
    </location>
</feature>
<name>A0A6B2E967_9DIPT</name>
<dbReference type="SUPFAM" id="SSF52833">
    <property type="entry name" value="Thioredoxin-like"/>
    <property type="match status" value="1"/>
</dbReference>
<protein>
    <submittedName>
        <fullName evidence="4">Putative conserved secreted protein</fullName>
    </submittedName>
</protein>
<keyword evidence="2" id="KW-0732">Signal</keyword>
<dbReference type="PROSITE" id="PS51352">
    <property type="entry name" value="THIOREDOXIN_2"/>
    <property type="match status" value="1"/>
</dbReference>
<dbReference type="Pfam" id="PF00085">
    <property type="entry name" value="Thioredoxin"/>
    <property type="match status" value="1"/>
</dbReference>
<dbReference type="InterPro" id="IPR042418">
    <property type="entry name" value="TXNDC15"/>
</dbReference>
<feature type="signal peptide" evidence="2">
    <location>
        <begin position="1"/>
        <end position="18"/>
    </location>
</feature>
<dbReference type="InterPro" id="IPR013766">
    <property type="entry name" value="Thioredoxin_domain"/>
</dbReference>
<keyword evidence="1" id="KW-1133">Transmembrane helix</keyword>
<evidence type="ECO:0000313" key="4">
    <source>
        <dbReference type="EMBL" id="NBJ59845.1"/>
    </source>
</evidence>
<proteinExistence type="predicted"/>
<dbReference type="GO" id="GO:0060271">
    <property type="term" value="P:cilium assembly"/>
    <property type="evidence" value="ECO:0007669"/>
    <property type="project" value="TreeGrafter"/>
</dbReference>
<dbReference type="PANTHER" id="PTHR14684:SF2">
    <property type="entry name" value="THIOREDOXIN DOMAIN-CONTAINING PROTEIN 15"/>
    <property type="match status" value="1"/>
</dbReference>
<evidence type="ECO:0000256" key="2">
    <source>
        <dbReference type="SAM" id="SignalP"/>
    </source>
</evidence>
<sequence length="300" mass="34167">MHKIFIFLLFLPISHLQANEFKGLQFLINIITGEFMETKNKNPGLQPANSEDINTVTGQTHFSFVDYVSHRERTVCFPYDIYEAQTPPDSDTGQKSKNIRVKCIPNATGNKTVQMVQSMKEVVTLLAPHGNSTKRNQPGKCVLVLFYTRSCPGSALMGPHFVALAKVFPNLTLAAIDAFKLYNLNTEFGIIGLPTLMLFHQGRPVVRFNDTQSTVNSFINFITRHSDLWPPSIQNAYVTSEDFNGPLPSKVEYETDYYLYLAWAFIVFCAGYYFSKSRIYSQIVEMIQRNWRESEAQIES</sequence>
<feature type="transmembrane region" description="Helical" evidence="1">
    <location>
        <begin position="257"/>
        <end position="274"/>
    </location>
</feature>
<reference evidence="4" key="1">
    <citation type="submission" date="2019-10" db="EMBL/GenBank/DDBJ databases">
        <title>Short sand fly seasons in Tbilisi, Georgia, hinder development of host immunity to saliva of the visceral leishmaniasis vector Phlebotomus kandelakii.</title>
        <authorList>
            <person name="Oliveira F."/>
            <person name="Giorgobiani E."/>
            <person name="Guimaraes-Costa A.B."/>
            <person name="Abdeladhim M."/>
            <person name="Oristian J."/>
            <person name="Tskhvaradze L."/>
            <person name="Tsertsvadze N."/>
            <person name="Zakalashvili M."/>
            <person name="Valenzuela J.G."/>
            <person name="Kamhawi S."/>
        </authorList>
    </citation>
    <scope>NUCLEOTIDE SEQUENCE</scope>
    <source>
        <strain evidence="4">Wild-capture in Tbilisi</strain>
        <tissue evidence="4">Salivary glands</tissue>
    </source>
</reference>
<evidence type="ECO:0000259" key="3">
    <source>
        <dbReference type="PROSITE" id="PS51352"/>
    </source>
</evidence>
<keyword evidence="1" id="KW-0472">Membrane</keyword>
<evidence type="ECO:0000256" key="1">
    <source>
        <dbReference type="SAM" id="Phobius"/>
    </source>
</evidence>
<organism evidence="4">
    <name type="scientific">Phlebotomus kandelakii</name>
    <dbReference type="NCBI Taxonomy" id="1109342"/>
    <lineage>
        <taxon>Eukaryota</taxon>
        <taxon>Metazoa</taxon>
        <taxon>Ecdysozoa</taxon>
        <taxon>Arthropoda</taxon>
        <taxon>Hexapoda</taxon>
        <taxon>Insecta</taxon>
        <taxon>Pterygota</taxon>
        <taxon>Neoptera</taxon>
        <taxon>Endopterygota</taxon>
        <taxon>Diptera</taxon>
        <taxon>Nematocera</taxon>
        <taxon>Psychodoidea</taxon>
        <taxon>Psychodidae</taxon>
        <taxon>Phlebotomus</taxon>
        <taxon>Larroussius</taxon>
    </lineage>
</organism>
<dbReference type="GO" id="GO:0005929">
    <property type="term" value="C:cilium"/>
    <property type="evidence" value="ECO:0007669"/>
    <property type="project" value="TreeGrafter"/>
</dbReference>
<dbReference type="InterPro" id="IPR036249">
    <property type="entry name" value="Thioredoxin-like_sf"/>
</dbReference>
<dbReference type="PANTHER" id="PTHR14684">
    <property type="entry name" value="THIOREDOXIN DOMAIN-CONTAINING PROTEIN 15"/>
    <property type="match status" value="1"/>
</dbReference>
<keyword evidence="1" id="KW-0812">Transmembrane</keyword>